<dbReference type="PANTHER" id="PTHR24567:SF74">
    <property type="entry name" value="HTH-TYPE TRANSCRIPTIONAL REGULATOR ARCR"/>
    <property type="match status" value="1"/>
</dbReference>
<dbReference type="Gene3D" id="1.25.10.10">
    <property type="entry name" value="Leucine-rich Repeat Variant"/>
    <property type="match status" value="1"/>
</dbReference>
<organism evidence="4">
    <name type="scientific">Aphanomyces astaci</name>
    <name type="common">Crayfish plague agent</name>
    <dbReference type="NCBI Taxonomy" id="112090"/>
    <lineage>
        <taxon>Eukaryota</taxon>
        <taxon>Sar</taxon>
        <taxon>Stramenopiles</taxon>
        <taxon>Oomycota</taxon>
        <taxon>Saprolegniomycetes</taxon>
        <taxon>Saprolegniales</taxon>
        <taxon>Verrucalvaceae</taxon>
        <taxon>Aphanomyces</taxon>
    </lineage>
</organism>
<dbReference type="RefSeq" id="XP_009822692.1">
    <property type="nucleotide sequence ID" value="XM_009824390.1"/>
</dbReference>
<dbReference type="PANTHER" id="PTHR24567">
    <property type="entry name" value="CRP FAMILY TRANSCRIPTIONAL REGULATORY PROTEIN"/>
    <property type="match status" value="1"/>
</dbReference>
<feature type="region of interest" description="Disordered" evidence="1">
    <location>
        <begin position="1163"/>
        <end position="1187"/>
    </location>
</feature>
<accession>W4H965</accession>
<dbReference type="SMART" id="SM00100">
    <property type="entry name" value="cNMP"/>
    <property type="match status" value="2"/>
</dbReference>
<dbReference type="InterPro" id="IPR016024">
    <property type="entry name" value="ARM-type_fold"/>
</dbReference>
<feature type="region of interest" description="Disordered" evidence="1">
    <location>
        <begin position="1388"/>
        <end position="1416"/>
    </location>
</feature>
<dbReference type="InterPro" id="IPR018490">
    <property type="entry name" value="cNMP-bd_dom_sf"/>
</dbReference>
<feature type="transmembrane region" description="Helical" evidence="2">
    <location>
        <begin position="375"/>
        <end position="396"/>
    </location>
</feature>
<dbReference type="InterPro" id="IPR050397">
    <property type="entry name" value="Env_Response_Regulators"/>
</dbReference>
<protein>
    <recommendedName>
        <fullName evidence="3">Cyclic nucleotide-binding domain-containing protein</fullName>
    </recommendedName>
</protein>
<dbReference type="SUPFAM" id="SSF51206">
    <property type="entry name" value="cAMP-binding domain-like"/>
    <property type="match status" value="2"/>
</dbReference>
<dbReference type="InterPro" id="IPR011989">
    <property type="entry name" value="ARM-like"/>
</dbReference>
<feature type="domain" description="Cyclic nucleotide-binding" evidence="3">
    <location>
        <begin position="995"/>
        <end position="1114"/>
    </location>
</feature>
<feature type="domain" description="Cyclic nucleotide-binding" evidence="3">
    <location>
        <begin position="1249"/>
        <end position="1343"/>
    </location>
</feature>
<evidence type="ECO:0000313" key="4">
    <source>
        <dbReference type="EMBL" id="ETV87829.1"/>
    </source>
</evidence>
<keyword evidence="2" id="KW-0812">Transmembrane</keyword>
<reference evidence="4" key="1">
    <citation type="submission" date="2013-12" db="EMBL/GenBank/DDBJ databases">
        <title>The Genome Sequence of Aphanomyces astaci APO3.</title>
        <authorList>
            <consortium name="The Broad Institute Genomics Platform"/>
            <person name="Russ C."/>
            <person name="Tyler B."/>
            <person name="van West P."/>
            <person name="Dieguez-Uribeondo J."/>
            <person name="Young S.K."/>
            <person name="Zeng Q."/>
            <person name="Gargeya S."/>
            <person name="Fitzgerald M."/>
            <person name="Abouelleil A."/>
            <person name="Alvarado L."/>
            <person name="Chapman S.B."/>
            <person name="Gainer-Dewar J."/>
            <person name="Goldberg J."/>
            <person name="Griggs A."/>
            <person name="Gujja S."/>
            <person name="Hansen M."/>
            <person name="Howarth C."/>
            <person name="Imamovic A."/>
            <person name="Ireland A."/>
            <person name="Larimer J."/>
            <person name="McCowan C."/>
            <person name="Murphy C."/>
            <person name="Pearson M."/>
            <person name="Poon T.W."/>
            <person name="Priest M."/>
            <person name="Roberts A."/>
            <person name="Saif S."/>
            <person name="Shea T."/>
            <person name="Sykes S."/>
            <person name="Wortman J."/>
            <person name="Nusbaum C."/>
            <person name="Birren B."/>
        </authorList>
    </citation>
    <scope>NUCLEOTIDE SEQUENCE [LARGE SCALE GENOMIC DNA]</scope>
    <source>
        <strain evidence="4">APO3</strain>
    </source>
</reference>
<dbReference type="GeneID" id="20803265"/>
<sequence>MAKDVFVRVALFCGLFAIQCSVTVLGSVTRDTIFLRVYDSRYISHMVLVMSFATAYASTAISQLQQRGVLASTIACAFPAVSSVVMLVFWGVLIHVPALVHVTSILLYMWVEISGQLLAQQFWDTCSGAFNVTESKQYFGAITFGSTIGTLFASFGLIPIMRTYDVSTEGTLVVVALLQATIGLSMLVVTPMFRARPSNTTPPPRGGPPTSVISEIQRRSYLKHVCFFEFGATVARVFVDYSTLAILGQYPEATVKAALGSINGVQSFLMMPLQVVAGPLFTYFGVMYGISTLPLAVLLFGVTTYMSSSSMLLIASRAMYNSVTYAIFNPARELLWLPLHAQDRSKFKSFVTGPFRSLARVLGALLSMALTSDVVTSYCGSSAVSMGVIVLGLVWFGDALAARQAYAAEFYASLKKGHMDVTSSHLVDFTTDQIDLVHSTLAQGEPTRIAFVLGFIRPPHVPMFHKALRSVFYRAETSLPTKLKLLQLHVAFKTQQPHDTADDLCDMFQLDDLVTLYDDLASPRQLRLAAVLACGSSPQALGRLQARLDSETDMSLRVGAAIAVLRASEWMDEKAIMLLQKLLHEPPDVKAKVTCLRIVGKELPELLGNGYLVYLLHQSQESRIVHAALECCRQSQRTSPMLVPALVKWLAEASFRPQALDALVTFPPPVVWGPLVDFLEKALDRVSLDGTLGGVRCLEMGQFPPHAKAEVLLNMMDSLVELETEMTLRRVLELRQRLPLWEVLADALVGTDTSHNEGHRVDGVAAACIFTAYQLSHVRRQLADGGGRDGLLAQVLEEALDTHLRVVLKLVSATFPRGFNIHVLIEGLHSDVPEVLSAVQEVLETLLRSTVKHTLTPLLFPQSPKAPAALQILKRVEGVQGQSSLEMVQQAMTDPSVDIELACLALEHYLGLATKAVDLNDVVVLSEAHALRLMQHPIAQEVVSRTFLCDSTDRAKTALQHIFQAISLPSPDTGAAAVAPLAFVDVVTSLRTCALFRSINVLELIQKIASHFCQVVVSGGSVVVAEGDAATHMYVIATGSVQLHQKCHGALLTTLHPGACVGELALLTSKGTHPTTATAQSACVLLGISRQSFNSLMQTHTAVARGVLDALASALQWSYVVRSSTEGGVDDKAANRQWLKRLVSHVSHVDKAASAMLATIGRHRSKSEVPPTQARKEVVPQGETTEEVVPTLKQRGGRRTKSHLRECSTLLDFAVSAAVQTHDHDDDMHCARVTMTHLEKCLHLKASQFMKDMDDDQIAAVAQMAQVVVLANGATLYEDGSAATRMYVVVQGCVVSKASDGENSHHETFEPGDSLGEWSFSRGATHMSTATALSTHLSVVLLDIPAVEFVELAEKHVKLLHLVLAWLSRKITIKMNLPQDFHLVTPQPLSPIGSPRHPHSPPRKMWSDEHAKGNDSQEWGTVTSMALRQRQMTI</sequence>
<feature type="transmembrane region" description="Helical" evidence="2">
    <location>
        <begin position="170"/>
        <end position="189"/>
    </location>
</feature>
<dbReference type="OrthoDB" id="432483at2759"/>
<feature type="transmembrane region" description="Helical" evidence="2">
    <location>
        <begin position="68"/>
        <end position="92"/>
    </location>
</feature>
<dbReference type="GO" id="GO:0003700">
    <property type="term" value="F:DNA-binding transcription factor activity"/>
    <property type="evidence" value="ECO:0007669"/>
    <property type="project" value="TreeGrafter"/>
</dbReference>
<dbReference type="VEuPathDB" id="FungiDB:H257_01269"/>
<dbReference type="SUPFAM" id="SSF48371">
    <property type="entry name" value="ARM repeat"/>
    <property type="match status" value="1"/>
</dbReference>
<feature type="transmembrane region" description="Helical" evidence="2">
    <location>
        <begin position="138"/>
        <end position="158"/>
    </location>
</feature>
<dbReference type="STRING" id="112090.W4H965"/>
<dbReference type="Gene3D" id="2.60.120.10">
    <property type="entry name" value="Jelly Rolls"/>
    <property type="match status" value="2"/>
</dbReference>
<keyword evidence="2" id="KW-0472">Membrane</keyword>
<name>W4H965_APHAT</name>
<evidence type="ECO:0000259" key="3">
    <source>
        <dbReference type="PROSITE" id="PS50042"/>
    </source>
</evidence>
<dbReference type="InterPro" id="IPR014710">
    <property type="entry name" value="RmlC-like_jellyroll"/>
</dbReference>
<feature type="transmembrane region" description="Helical" evidence="2">
    <location>
        <begin position="42"/>
        <end position="61"/>
    </location>
</feature>
<dbReference type="InterPro" id="IPR018488">
    <property type="entry name" value="cNMP-bd_CS"/>
</dbReference>
<dbReference type="InterPro" id="IPR000595">
    <property type="entry name" value="cNMP-bd_dom"/>
</dbReference>
<dbReference type="PROSITE" id="PS00888">
    <property type="entry name" value="CNMP_BINDING_1"/>
    <property type="match status" value="1"/>
</dbReference>
<dbReference type="CDD" id="cd00038">
    <property type="entry name" value="CAP_ED"/>
    <property type="match status" value="2"/>
</dbReference>
<keyword evidence="2" id="KW-1133">Transmembrane helix</keyword>
<gene>
    <name evidence="4" type="ORF">H257_01269</name>
</gene>
<evidence type="ECO:0000256" key="2">
    <source>
        <dbReference type="SAM" id="Phobius"/>
    </source>
</evidence>
<feature type="compositionally biased region" description="Basic and acidic residues" evidence="1">
    <location>
        <begin position="1405"/>
        <end position="1415"/>
    </location>
</feature>
<dbReference type="Pfam" id="PF00027">
    <property type="entry name" value="cNMP_binding"/>
    <property type="match status" value="2"/>
</dbReference>
<evidence type="ECO:0000256" key="1">
    <source>
        <dbReference type="SAM" id="MobiDB-lite"/>
    </source>
</evidence>
<dbReference type="PROSITE" id="PS50042">
    <property type="entry name" value="CNMP_BINDING_3"/>
    <property type="match status" value="2"/>
</dbReference>
<dbReference type="EMBL" id="KI913115">
    <property type="protein sequence ID" value="ETV87829.1"/>
    <property type="molecule type" value="Genomic_DNA"/>
</dbReference>
<dbReference type="GO" id="GO:0005829">
    <property type="term" value="C:cytosol"/>
    <property type="evidence" value="ECO:0007669"/>
    <property type="project" value="TreeGrafter"/>
</dbReference>
<proteinExistence type="predicted"/>